<proteinExistence type="inferred from homology"/>
<feature type="domain" description="Cytosol aminopeptidase" evidence="6">
    <location>
        <begin position="166"/>
        <end position="467"/>
    </location>
</feature>
<dbReference type="InterPro" id="IPR011356">
    <property type="entry name" value="Leucine_aapep/pepB"/>
</dbReference>
<evidence type="ECO:0000256" key="1">
    <source>
        <dbReference type="ARBA" id="ARBA00009528"/>
    </source>
</evidence>
<dbReference type="Pfam" id="PF00883">
    <property type="entry name" value="Peptidase_M17"/>
    <property type="match status" value="1"/>
</dbReference>
<organism evidence="7">
    <name type="scientific">Flavobacterium capsici</name>
    <dbReference type="NCBI Taxonomy" id="3075618"/>
    <lineage>
        <taxon>Bacteria</taxon>
        <taxon>Pseudomonadati</taxon>
        <taxon>Bacteroidota</taxon>
        <taxon>Flavobacteriia</taxon>
        <taxon>Flavobacteriales</taxon>
        <taxon>Flavobacteriaceae</taxon>
        <taxon>Flavobacterium</taxon>
    </lineage>
</organism>
<evidence type="ECO:0000313" key="8">
    <source>
        <dbReference type="EMBL" id="WNM22217.1"/>
    </source>
</evidence>
<dbReference type="Gene3D" id="3.40.630.10">
    <property type="entry name" value="Zn peptidases"/>
    <property type="match status" value="1"/>
</dbReference>
<dbReference type="PRINTS" id="PR00481">
    <property type="entry name" value="LAMNOPPTDASE"/>
</dbReference>
<evidence type="ECO:0000313" key="9">
    <source>
        <dbReference type="Proteomes" id="UP001304515"/>
    </source>
</evidence>
<keyword evidence="5" id="KW-0464">Manganese</keyword>
<dbReference type="CDD" id="cd00433">
    <property type="entry name" value="Peptidase_M17"/>
    <property type="match status" value="1"/>
</dbReference>
<dbReference type="SUPFAM" id="SSF53187">
    <property type="entry name" value="Zn-dependent exopeptidases"/>
    <property type="match status" value="1"/>
</dbReference>
<dbReference type="RefSeq" id="WP_313321865.1">
    <property type="nucleotide sequence ID" value="NZ_CP134878.1"/>
</dbReference>
<dbReference type="PANTHER" id="PTHR11963:SF23">
    <property type="entry name" value="CYTOSOL AMINOPEPTIDASE"/>
    <property type="match status" value="1"/>
</dbReference>
<protein>
    <submittedName>
        <fullName evidence="7">Leucyl aminopeptidase family protein</fullName>
    </submittedName>
</protein>
<evidence type="ECO:0000256" key="4">
    <source>
        <dbReference type="ARBA" id="ARBA00022801"/>
    </source>
</evidence>
<keyword evidence="4" id="KW-0378">Hydrolase</keyword>
<dbReference type="InterPro" id="IPR000819">
    <property type="entry name" value="Peptidase_M17_C"/>
</dbReference>
<name>A0AA96J1R2_9FLAO</name>
<reference evidence="7 9" key="1">
    <citation type="submission" date="2023-09" db="EMBL/GenBank/DDBJ databases">
        <title>Flavobacterium sp. a novel bacteria isolate from Pepper rhizosphere.</title>
        <authorList>
            <person name="Peng Y."/>
            <person name="Lee J."/>
        </authorList>
    </citation>
    <scope>NUCLEOTIDE SEQUENCE</scope>
    <source>
        <strain evidence="7">PMR2A8</strain>
        <strain evidence="8 9">PMTSA4</strain>
    </source>
</reference>
<dbReference type="GO" id="GO:0006508">
    <property type="term" value="P:proteolysis"/>
    <property type="evidence" value="ECO:0007669"/>
    <property type="project" value="UniProtKB-KW"/>
</dbReference>
<dbReference type="GO" id="GO:0070006">
    <property type="term" value="F:metalloaminopeptidase activity"/>
    <property type="evidence" value="ECO:0007669"/>
    <property type="project" value="InterPro"/>
</dbReference>
<evidence type="ECO:0000259" key="6">
    <source>
        <dbReference type="Pfam" id="PF00883"/>
    </source>
</evidence>
<evidence type="ECO:0000256" key="5">
    <source>
        <dbReference type="ARBA" id="ARBA00023211"/>
    </source>
</evidence>
<gene>
    <name evidence="8" type="ORF">RN605_02380</name>
    <name evidence="7" type="ORF">RN608_09080</name>
</gene>
<dbReference type="AlphaFoldDB" id="A0AA96J1R2"/>
<keyword evidence="2 7" id="KW-0031">Aminopeptidase</keyword>
<dbReference type="EMBL" id="CP134878">
    <property type="protein sequence ID" value="WNM18165.1"/>
    <property type="molecule type" value="Genomic_DNA"/>
</dbReference>
<evidence type="ECO:0000313" key="7">
    <source>
        <dbReference type="EMBL" id="WNM18165.1"/>
    </source>
</evidence>
<sequence>MMNFKQIENLNDYTGTVIIPFSEDPENRIYPLAIEGLTFSSTIFSGKKDTQHIIQIDKTIYILVGIGKELSYKDIKNTFRRVASKQKDLLKSRVAVVIPNEYTKDDIEATFGGLFLGTYNLGHFKKSEPHPFLFDDFALEYIASSSVDVFAEKGIKIAHAQLETFHLVDLPPNVINPKYLADWAKETGKTFGFEVNVFNKAKATEVGLHSFLSVGRGSAQEPQFIIIEYTPKDAKKHIGLVGKGITFDTGGLNIKTAGMVQMKCDMAGAAAVLGTMQLIADLKLPYQITAIVPACENSVDANSFLPSDVIQSYSGKSIEIIDTDAEGRLILADGLTYLIKNYNPDTVIDMATLTGSAVGTFGYECAALFSNDKKLAHRIQEIGENIGEKTWELPLWDCYKSDIDSEIADVKNYSGKPMAGAITAAKFLEAFTENHPSWAHLDIAGVAFGDDEFAKTKHATAYGVHLLTNVIQSL</sequence>
<evidence type="ECO:0000256" key="3">
    <source>
        <dbReference type="ARBA" id="ARBA00022670"/>
    </source>
</evidence>
<accession>A0AA96F3S2</accession>
<dbReference type="Proteomes" id="UP001304515">
    <property type="component" value="Chromosome"/>
</dbReference>
<evidence type="ECO:0000256" key="2">
    <source>
        <dbReference type="ARBA" id="ARBA00022438"/>
    </source>
</evidence>
<dbReference type="GO" id="GO:0005737">
    <property type="term" value="C:cytoplasm"/>
    <property type="evidence" value="ECO:0007669"/>
    <property type="project" value="InterPro"/>
</dbReference>
<keyword evidence="3" id="KW-0645">Protease</keyword>
<keyword evidence="9" id="KW-1185">Reference proteome</keyword>
<accession>A0AA96J1R2</accession>
<dbReference type="KEGG" id="fcj:RN605_02380"/>
<dbReference type="GO" id="GO:0030145">
    <property type="term" value="F:manganese ion binding"/>
    <property type="evidence" value="ECO:0007669"/>
    <property type="project" value="InterPro"/>
</dbReference>
<dbReference type="PANTHER" id="PTHR11963">
    <property type="entry name" value="LEUCINE AMINOPEPTIDASE-RELATED"/>
    <property type="match status" value="1"/>
</dbReference>
<dbReference type="EMBL" id="CP134890">
    <property type="protein sequence ID" value="WNM22217.1"/>
    <property type="molecule type" value="Genomic_DNA"/>
</dbReference>
<comment type="similarity">
    <text evidence="1">Belongs to the peptidase M17 family.</text>
</comment>